<dbReference type="PROSITE" id="PS51109">
    <property type="entry name" value="G5"/>
    <property type="match status" value="1"/>
</dbReference>
<evidence type="ECO:0000313" key="5">
    <source>
        <dbReference type="Proteomes" id="UP000064249"/>
    </source>
</evidence>
<dbReference type="PANTHER" id="PTHR39160">
    <property type="entry name" value="CELL WALL-BINDING PROTEIN YOCH"/>
    <property type="match status" value="1"/>
</dbReference>
<dbReference type="CDD" id="cd22786">
    <property type="entry name" value="DPBB_YuiC-like"/>
    <property type="match status" value="1"/>
</dbReference>
<dbReference type="PROSITE" id="PS50889">
    <property type="entry name" value="S4"/>
    <property type="match status" value="1"/>
</dbReference>
<dbReference type="PANTHER" id="PTHR39160:SF4">
    <property type="entry name" value="RESUSCITATION-PROMOTING FACTOR RPFB"/>
    <property type="match status" value="1"/>
</dbReference>
<keyword evidence="1" id="KW-0732">Signal</keyword>
<comment type="caution">
    <text evidence="4">The sequence shown here is derived from an EMBL/GenBank/DDBJ whole genome shotgun (WGS) entry which is preliminary data.</text>
</comment>
<evidence type="ECO:0000313" key="4">
    <source>
        <dbReference type="EMBL" id="KUK46423.1"/>
    </source>
</evidence>
<dbReference type="InterPro" id="IPR011098">
    <property type="entry name" value="G5_dom"/>
</dbReference>
<dbReference type="InterPro" id="IPR007137">
    <property type="entry name" value="DUF348"/>
</dbReference>
<gene>
    <name evidence="4" type="ORF">XD73_0701</name>
</gene>
<dbReference type="EMBL" id="LGFU01000029">
    <property type="protein sequence ID" value="KUK46423.1"/>
    <property type="molecule type" value="Genomic_DNA"/>
</dbReference>
<keyword evidence="2" id="KW-0694">RNA-binding</keyword>
<accession>A0A117LGT2</accession>
<dbReference type="Pfam" id="PF03990">
    <property type="entry name" value="DUF348"/>
    <property type="match status" value="3"/>
</dbReference>
<proteinExistence type="predicted"/>
<organism evidence="4 5">
    <name type="scientific">Anaerolinea thermophila</name>
    <dbReference type="NCBI Taxonomy" id="167964"/>
    <lineage>
        <taxon>Bacteria</taxon>
        <taxon>Bacillati</taxon>
        <taxon>Chloroflexota</taxon>
        <taxon>Anaerolineae</taxon>
        <taxon>Anaerolineales</taxon>
        <taxon>Anaerolineaceae</taxon>
        <taxon>Anaerolinea</taxon>
    </lineage>
</organism>
<dbReference type="PROSITE" id="PS51257">
    <property type="entry name" value="PROKAR_LIPOPROTEIN"/>
    <property type="match status" value="1"/>
</dbReference>
<dbReference type="SMART" id="SM01208">
    <property type="entry name" value="G5"/>
    <property type="match status" value="1"/>
</dbReference>
<reference evidence="4 5" key="1">
    <citation type="journal article" date="2015" name="MBio">
        <title>Genome-Resolved Metagenomic Analysis Reveals Roles for Candidate Phyla and Other Microbial Community Members in Biogeochemical Transformations in Oil Reservoirs.</title>
        <authorList>
            <person name="Hu P."/>
            <person name="Tom L."/>
            <person name="Singh A."/>
            <person name="Thomas B.C."/>
            <person name="Baker B.J."/>
            <person name="Piceno Y.M."/>
            <person name="Andersen G.L."/>
            <person name="Banfield J.F."/>
        </authorList>
    </citation>
    <scope>NUCLEOTIDE SEQUENCE [LARGE SCALE GENOMIC DNA]</scope>
    <source>
        <strain evidence="4">46_16</strain>
    </source>
</reference>
<name>A0A117LGT2_9CHLR</name>
<evidence type="ECO:0000256" key="1">
    <source>
        <dbReference type="ARBA" id="ARBA00022729"/>
    </source>
</evidence>
<evidence type="ECO:0000256" key="2">
    <source>
        <dbReference type="PROSITE-ProRule" id="PRU00182"/>
    </source>
</evidence>
<dbReference type="Gene3D" id="2.20.230.10">
    <property type="entry name" value="Resuscitation-promoting factor rpfb"/>
    <property type="match status" value="1"/>
</dbReference>
<protein>
    <recommendedName>
        <fullName evidence="3">G5 domain-containing protein</fullName>
    </recommendedName>
</protein>
<dbReference type="Proteomes" id="UP000064249">
    <property type="component" value="Unassembled WGS sequence"/>
</dbReference>
<dbReference type="AlphaFoldDB" id="A0A117LGT2"/>
<dbReference type="Pfam" id="PF07501">
    <property type="entry name" value="G5"/>
    <property type="match status" value="1"/>
</dbReference>
<dbReference type="InterPro" id="IPR051933">
    <property type="entry name" value="Resuscitation_pf_RpfB"/>
</dbReference>
<sequence length="405" mass="44203">MIYPYKRTSSSLKPALALLFLLFLLISVSACSSAQTVWLVLDDEPARIQIPIEGETLAELLKVAGYPLGENDRVMVNGVRADPTQPLTAVDGDTIQVRRAYPLVINDDGQQRTLLSSARTIAQALWENNISLSTNDYLSLPSDTVIDGALNIEIRRSNLITILVDGKQITSNASVETVGDALAQAGVTLQNLDYSIPAEQDALPENGEIQVVRVAEEIILLEEVLPYGTEYVADDEMDLDQVKVAEAGQVGLSIARIRVRTENGEEVSRETEESWIARAPVPQTTAYGTKITIQTTSTADGTIEYWRAVTVIANSYHDTGYKTASGKWPTYGMVAVSSSWFSDMQGTSMYVPGYGVAVVEDTCGACSGNMMIDLFIPTDQYVGWHKTVTIYFLTPVPSSIKYVLP</sequence>
<dbReference type="GO" id="GO:0003723">
    <property type="term" value="F:RNA binding"/>
    <property type="evidence" value="ECO:0007669"/>
    <property type="project" value="UniProtKB-KW"/>
</dbReference>
<feature type="domain" description="G5" evidence="3">
    <location>
        <begin position="211"/>
        <end position="291"/>
    </location>
</feature>
<evidence type="ECO:0000259" key="3">
    <source>
        <dbReference type="PROSITE" id="PS51109"/>
    </source>
</evidence>